<feature type="signal peptide" evidence="2">
    <location>
        <begin position="1"/>
        <end position="20"/>
    </location>
</feature>
<feature type="chain" id="PRO_5009446420" evidence="2">
    <location>
        <begin position="21"/>
        <end position="51"/>
    </location>
</feature>
<protein>
    <submittedName>
        <fullName evidence="3">Uncharacterized protein</fullName>
    </submittedName>
</protein>
<sequence>MSAFAIATLAFTLIWVSLLSLPGEEWLGGLGSVPRGQKLGSSAPLSINPFS</sequence>
<gene>
    <name evidence="3" type="ORF">RAG0_09325</name>
</gene>
<reference evidence="4" key="1">
    <citation type="submission" date="2016-03" db="EMBL/GenBank/DDBJ databases">
        <authorList>
            <person name="Guldener U."/>
        </authorList>
    </citation>
    <scope>NUCLEOTIDE SEQUENCE [LARGE SCALE GENOMIC DNA]</scope>
    <source>
        <strain evidence="4">04CH-RAC-A.6.1</strain>
    </source>
</reference>
<feature type="region of interest" description="Disordered" evidence="1">
    <location>
        <begin position="32"/>
        <end position="51"/>
    </location>
</feature>
<name>A0A1E1KUZ1_9HELO</name>
<keyword evidence="2" id="KW-0732">Signal</keyword>
<dbReference type="EMBL" id="FJUX01000053">
    <property type="protein sequence ID" value="CZT01954.1"/>
    <property type="molecule type" value="Genomic_DNA"/>
</dbReference>
<dbReference type="Proteomes" id="UP000178912">
    <property type="component" value="Unassembled WGS sequence"/>
</dbReference>
<proteinExistence type="predicted"/>
<keyword evidence="4" id="KW-1185">Reference proteome</keyword>
<evidence type="ECO:0000313" key="3">
    <source>
        <dbReference type="EMBL" id="CZT01954.1"/>
    </source>
</evidence>
<organism evidence="3 4">
    <name type="scientific">Rhynchosporium agropyri</name>
    <dbReference type="NCBI Taxonomy" id="914238"/>
    <lineage>
        <taxon>Eukaryota</taxon>
        <taxon>Fungi</taxon>
        <taxon>Dikarya</taxon>
        <taxon>Ascomycota</taxon>
        <taxon>Pezizomycotina</taxon>
        <taxon>Leotiomycetes</taxon>
        <taxon>Helotiales</taxon>
        <taxon>Ploettnerulaceae</taxon>
        <taxon>Rhynchosporium</taxon>
    </lineage>
</organism>
<evidence type="ECO:0000313" key="4">
    <source>
        <dbReference type="Proteomes" id="UP000178912"/>
    </source>
</evidence>
<evidence type="ECO:0000256" key="1">
    <source>
        <dbReference type="SAM" id="MobiDB-lite"/>
    </source>
</evidence>
<feature type="compositionally biased region" description="Polar residues" evidence="1">
    <location>
        <begin position="39"/>
        <end position="51"/>
    </location>
</feature>
<accession>A0A1E1KUZ1</accession>
<evidence type="ECO:0000256" key="2">
    <source>
        <dbReference type="SAM" id="SignalP"/>
    </source>
</evidence>
<dbReference type="AlphaFoldDB" id="A0A1E1KUZ1"/>